<dbReference type="SMART" id="SM00015">
    <property type="entry name" value="IQ"/>
    <property type="match status" value="5"/>
</dbReference>
<sequence length="1526" mass="173011">MTSGRNRRSLKKMFPQSGKSIVFDSFPDPSDTWEITKTIGKGTYGKVYKVLNKINGSEAAVKVLDPVHDIDEEIEAEYNILKALSDHPNVVKFFGMFYKIDPKTGDQLWLVLELCNGGSVTDLAKGMLKRGERMDEAIIAYILHGALMGLHHLHENKTIHRDIKGNNILLTTQGGIKLVDFGVSAQLTNTRLRRNTSVGTPFWMAPEVIACEQQLDSTYDARCDVWSLGITAVELGDGDPPLADLHPMRALFKIPRNPPPSLQQPEIWSDQFNDFICKCLIKDFELRPNVQDLLQHAFIKQITGQEETLQKQLTELIELNHQIGVIEKIRHERIHTKKDDNMKSQSDEPDDMEDLATLEVLDENTVTEHLQKRYSNEQIYTYVGDILIAINPFHKIDLYTPEHSKMYIGTKRTVNPPHIFAVADVAYQSMVSYNTDQCIVISGESGAGKTESAHLLVQQLTLLGKANNRTLQEKILLVNNLVEAFGNACTAINDNSSRFGKYLEMKFTCEGTVVGAQIYEYLLEKSRVIHQAAGERNFHIFYYIYAGLAERKKLAHYKLSDSKTPKYFQNENVKLVPDIVGNASYKEHFEAVEQCFKVIGFTLEELGSVYSIVAAILITGDIEFASVATEHQTDKSTIANVAVLESAASLLCIRSDELKEALTSHCVVARGETIVRPNTVEKATEVRDAMSKALYGRLFSWIVNRINSLLRHDNQNGEEDKEQNIGILDIFGFENFKRNSFEQLCINIANEQIQFYFNQHIFAWEQDEYLNEDVDVRVIEYEDNRPLLDLFLQKPMGMLSLLDEESRFPQATDQTLVEKFEDNLKSKNFWRPMRVDLGFGINHYAGKVIYTASGFLAKNRDALPADIILLLRSSENELISKLVTNPLTKTGNLAHTKGKGTGSGRLSSRQRSPQRSVNIVKGENGAESIHHPRETTNMRTQTVASYFRYSLMDLLSKMVAGQPHFVRCIKPNNDRQAHKFDREKVLIQLRYTGILETAKIRRQGYSHRIVFANFIQRYYMLGFRVNEEPAVTPEACAAILEKTKMENWALGKTKVFLKYYHVEQLNLMIKRTTDRIVLVQACVRCWLAVQNYRKTLGKRTQSAVVLQSAYRGHKVRRQMVDDKAKPKEDTTIVEFQALCRGYLARKKYKELVDEKNKAATKIQAHFKGHKQRKSFQRRKEAMQKENGQNTEEVKDDAPVEEDKLAADSAQEDGAKEPENGEEKTAPSEDEPEAASPGSGEEQETKAATVIQSNFRGFKERKKLQEEGKLPTKGKKDTDSQTQENDSLPDPSEEEKPAEAGQEQEPTEATPDVPDVPDGEEERTEAVQDAESKQNDEEQAQTDVNSLESLTKHISSVSEDFLMLQQKLNQIIMAHQINPSSNGMFTRGQVMNSSLGTDQQPSAGTQQTRMSRRSTKPKTLSTPEDSTYYSLIHRSVQERARKQSTKKLLDADDQYYQSLNSNTSTGETSGDTEIPESQTPTSNTPKSSNQDRNSLLRMLSMENEDNPHDYRKLLRKTSQRGRLIEQS</sequence>
<dbReference type="InterPro" id="IPR011009">
    <property type="entry name" value="Kinase-like_dom_sf"/>
</dbReference>
<keyword evidence="7" id="KW-0716">Sensory transduction</keyword>
<feature type="region of interest" description="Actin-binding" evidence="23">
    <location>
        <begin position="951"/>
        <end position="973"/>
    </location>
</feature>
<dbReference type="InterPro" id="IPR036083">
    <property type="entry name" value="MYSc_Myo3"/>
</dbReference>
<dbReference type="Gene3D" id="6.20.240.20">
    <property type="match status" value="1"/>
</dbReference>
<evidence type="ECO:0000256" key="24">
    <source>
        <dbReference type="PROSITE-ProRule" id="PRU10141"/>
    </source>
</evidence>
<feature type="region of interest" description="Disordered" evidence="25">
    <location>
        <begin position="889"/>
        <end position="929"/>
    </location>
</feature>
<dbReference type="GO" id="GO:0003779">
    <property type="term" value="F:actin binding"/>
    <property type="evidence" value="ECO:0007669"/>
    <property type="project" value="UniProtKB-KW"/>
</dbReference>
<evidence type="ECO:0000256" key="22">
    <source>
        <dbReference type="ARBA" id="ARBA00061128"/>
    </source>
</evidence>
<dbReference type="SMART" id="SM00242">
    <property type="entry name" value="MYSc"/>
    <property type="match status" value="1"/>
</dbReference>
<keyword evidence="11 23" id="KW-0547">Nucleotide-binding</keyword>
<dbReference type="PROSITE" id="PS51456">
    <property type="entry name" value="MYOSIN_MOTOR"/>
    <property type="match status" value="1"/>
</dbReference>
<evidence type="ECO:0000256" key="7">
    <source>
        <dbReference type="ARBA" id="ARBA00022606"/>
    </source>
</evidence>
<dbReference type="PROSITE" id="PS50011">
    <property type="entry name" value="PROTEIN_KINASE_DOM"/>
    <property type="match status" value="1"/>
</dbReference>
<dbReference type="SUPFAM" id="SSF56112">
    <property type="entry name" value="Protein kinase-like (PK-like)"/>
    <property type="match status" value="1"/>
</dbReference>
<dbReference type="PRINTS" id="PR00193">
    <property type="entry name" value="MYOSINHEAVY"/>
</dbReference>
<dbReference type="CTD" id="53904"/>
<accession>A0A979F3J0</accession>
<reference evidence="28" key="1">
    <citation type="journal article" date="2016" name="Nat. Commun.">
        <title>The channel catfish genome sequence provides insights into the evolution of scale formation in teleosts.</title>
        <authorList>
            <person name="Liu Z."/>
            <person name="Liu S."/>
            <person name="Yao J."/>
            <person name="Bao L."/>
            <person name="Zhang J."/>
            <person name="Li Y."/>
            <person name="Jiang C."/>
            <person name="Sun L."/>
            <person name="Wang R."/>
            <person name="Zhang Y."/>
            <person name="Zhou T."/>
            <person name="Zeng Q."/>
            <person name="Fu Q."/>
            <person name="Gao S."/>
            <person name="Li N."/>
            <person name="Koren S."/>
            <person name="Jiang Y."/>
            <person name="Zimin A."/>
            <person name="Xu P."/>
            <person name="Phillippy A.M."/>
            <person name="Geng X."/>
            <person name="Song L."/>
            <person name="Sun F."/>
            <person name="Li C."/>
            <person name="Wang X."/>
            <person name="Chen A."/>
            <person name="Jin Y."/>
            <person name="Yuan Z."/>
            <person name="Yang Y."/>
            <person name="Tan S."/>
            <person name="Peatman E."/>
            <person name="Lu J."/>
            <person name="Qin Z."/>
            <person name="Dunham R."/>
            <person name="Li Z."/>
            <person name="Sonstegard T."/>
            <person name="Feng J."/>
            <person name="Danzmann R.G."/>
            <person name="Schroeder S."/>
            <person name="Scheffler B."/>
            <person name="Duke M.V."/>
            <person name="Ballard L."/>
            <person name="Kucuktas H."/>
            <person name="Kaltenboeck L."/>
            <person name="Liu H."/>
            <person name="Armbruster J."/>
            <person name="Xie Y."/>
            <person name="Kirby M.L."/>
            <person name="Tian Y."/>
            <person name="Flanagan M.E."/>
            <person name="Mu W."/>
            <person name="Waldbieser G.C."/>
        </authorList>
    </citation>
    <scope>NUCLEOTIDE SEQUENCE [LARGE SCALE GENOMIC DNA]</scope>
    <source>
        <strain evidence="28">SDA103</strain>
    </source>
</reference>
<evidence type="ECO:0000256" key="12">
    <source>
        <dbReference type="ARBA" id="ARBA00022777"/>
    </source>
</evidence>
<evidence type="ECO:0000256" key="1">
    <source>
        <dbReference type="ARBA" id="ARBA00004245"/>
    </source>
</evidence>
<dbReference type="GO" id="GO:0001917">
    <property type="term" value="C:photoreceptor inner segment"/>
    <property type="evidence" value="ECO:0007669"/>
    <property type="project" value="TreeGrafter"/>
</dbReference>
<keyword evidence="14 23" id="KW-0518">Myosin</keyword>
<feature type="region of interest" description="Disordered" evidence="25">
    <location>
        <begin position="1162"/>
        <end position="1346"/>
    </location>
</feature>
<evidence type="ECO:0000256" key="25">
    <source>
        <dbReference type="SAM" id="MobiDB-lite"/>
    </source>
</evidence>
<comment type="catalytic activity">
    <reaction evidence="20">
        <text>L-threonyl-[protein] + ATP = O-phospho-L-threonyl-[protein] + ADP + H(+)</text>
        <dbReference type="Rhea" id="RHEA:46608"/>
        <dbReference type="Rhea" id="RHEA-COMP:11060"/>
        <dbReference type="Rhea" id="RHEA-COMP:11605"/>
        <dbReference type="ChEBI" id="CHEBI:15378"/>
        <dbReference type="ChEBI" id="CHEBI:30013"/>
        <dbReference type="ChEBI" id="CHEBI:30616"/>
        <dbReference type="ChEBI" id="CHEBI:61977"/>
        <dbReference type="ChEBI" id="CHEBI:456216"/>
        <dbReference type="EC" id="2.7.11.1"/>
    </reaction>
</comment>
<dbReference type="GO" id="GO:0007601">
    <property type="term" value="P:visual perception"/>
    <property type="evidence" value="ECO:0007669"/>
    <property type="project" value="UniProtKB-KW"/>
</dbReference>
<dbReference type="Gene3D" id="1.20.5.190">
    <property type="match status" value="3"/>
</dbReference>
<dbReference type="GO" id="GO:0005737">
    <property type="term" value="C:cytoplasm"/>
    <property type="evidence" value="ECO:0007669"/>
    <property type="project" value="UniProtKB-ARBA"/>
</dbReference>
<dbReference type="Gene3D" id="1.10.510.10">
    <property type="entry name" value="Transferase(Phosphotransferase) domain 1"/>
    <property type="match status" value="1"/>
</dbReference>
<evidence type="ECO:0000313" key="29">
    <source>
        <dbReference type="RefSeq" id="XP_047014547.1"/>
    </source>
</evidence>
<keyword evidence="12" id="KW-0418">Kinase</keyword>
<comment type="similarity">
    <text evidence="22">In the N-terminal section; belongs to the protein kinase superfamily. STE Ser/Thr protein kinase family.</text>
</comment>
<dbReference type="SMART" id="SM00220">
    <property type="entry name" value="S_TKc"/>
    <property type="match status" value="1"/>
</dbReference>
<evidence type="ECO:0000256" key="4">
    <source>
        <dbReference type="ARBA" id="ARBA00012513"/>
    </source>
</evidence>
<feature type="compositionally biased region" description="Basic and acidic residues" evidence="25">
    <location>
        <begin position="1323"/>
        <end position="1335"/>
    </location>
</feature>
<feature type="binding site" evidence="23">
    <location>
        <begin position="443"/>
        <end position="450"/>
    </location>
    <ligand>
        <name>ATP</name>
        <dbReference type="ChEBI" id="CHEBI:30616"/>
    </ligand>
</feature>
<reference evidence="29" key="2">
    <citation type="submission" date="2025-08" db="UniProtKB">
        <authorList>
            <consortium name="RefSeq"/>
        </authorList>
    </citation>
    <scope>IDENTIFICATION</scope>
    <source>
        <tissue evidence="29">Blood</tissue>
    </source>
</reference>
<evidence type="ECO:0000256" key="16">
    <source>
        <dbReference type="ARBA" id="ARBA00023203"/>
    </source>
</evidence>
<dbReference type="PROSITE" id="PS50096">
    <property type="entry name" value="IQ"/>
    <property type="match status" value="4"/>
</dbReference>
<keyword evidence="5" id="KW-0963">Cytoplasm</keyword>
<evidence type="ECO:0000256" key="15">
    <source>
        <dbReference type="ARBA" id="ARBA00023175"/>
    </source>
</evidence>
<feature type="domain" description="Myosin motor" evidence="27">
    <location>
        <begin position="350"/>
        <end position="1070"/>
    </location>
</feature>
<comment type="similarity">
    <text evidence="23">Belongs to the TRAFAC class myosin-kinesin ATPase superfamily. Myosin family.</text>
</comment>
<keyword evidence="13 23" id="KW-0067">ATP-binding</keyword>
<evidence type="ECO:0000259" key="27">
    <source>
        <dbReference type="PROSITE" id="PS51456"/>
    </source>
</evidence>
<feature type="compositionally biased region" description="Polar residues" evidence="25">
    <location>
        <begin position="1416"/>
        <end position="1428"/>
    </location>
</feature>
<evidence type="ECO:0000256" key="11">
    <source>
        <dbReference type="ARBA" id="ARBA00022741"/>
    </source>
</evidence>
<dbReference type="GO" id="GO:0016459">
    <property type="term" value="C:myosin complex"/>
    <property type="evidence" value="ECO:0007669"/>
    <property type="project" value="UniProtKB-KW"/>
</dbReference>
<evidence type="ECO:0000256" key="14">
    <source>
        <dbReference type="ARBA" id="ARBA00023123"/>
    </source>
</evidence>
<evidence type="ECO:0000256" key="5">
    <source>
        <dbReference type="ARBA" id="ARBA00022490"/>
    </source>
</evidence>
<feature type="compositionally biased region" description="Polar residues" evidence="25">
    <location>
        <begin position="1378"/>
        <end position="1408"/>
    </location>
</feature>
<feature type="domain" description="Protein kinase" evidence="26">
    <location>
        <begin position="33"/>
        <end position="299"/>
    </location>
</feature>
<dbReference type="InterPro" id="IPR027417">
    <property type="entry name" value="P-loop_NTPase"/>
</dbReference>
<dbReference type="CDD" id="cd01379">
    <property type="entry name" value="MYSc_Myo3"/>
    <property type="match status" value="1"/>
</dbReference>
<dbReference type="Pfam" id="PF00612">
    <property type="entry name" value="IQ"/>
    <property type="match status" value="4"/>
</dbReference>
<dbReference type="OrthoDB" id="6108017at2759"/>
<dbReference type="GO" id="GO:0051491">
    <property type="term" value="P:positive regulation of filopodium assembly"/>
    <property type="evidence" value="ECO:0007669"/>
    <property type="project" value="TreeGrafter"/>
</dbReference>
<feature type="compositionally biased region" description="Basic and acidic residues" evidence="25">
    <location>
        <begin position="1212"/>
        <end position="1226"/>
    </location>
</feature>
<evidence type="ECO:0000256" key="23">
    <source>
        <dbReference type="PROSITE-ProRule" id="PRU00782"/>
    </source>
</evidence>
<feature type="binding site" evidence="24">
    <location>
        <position position="62"/>
    </location>
    <ligand>
        <name>ATP</name>
        <dbReference type="ChEBI" id="CHEBI:30616"/>
    </ligand>
</feature>
<evidence type="ECO:0000256" key="8">
    <source>
        <dbReference type="ARBA" id="ARBA00022679"/>
    </source>
</evidence>
<dbReference type="Gene3D" id="1.10.10.820">
    <property type="match status" value="1"/>
</dbReference>
<dbReference type="Pfam" id="PF00063">
    <property type="entry name" value="Myosin_head"/>
    <property type="match status" value="1"/>
</dbReference>
<evidence type="ECO:0000256" key="20">
    <source>
        <dbReference type="ARBA" id="ARBA00047899"/>
    </source>
</evidence>
<name>A0A979F3J0_ICTPU</name>
<dbReference type="GO" id="GO:0000146">
    <property type="term" value="F:microfilament motor activity"/>
    <property type="evidence" value="ECO:0007669"/>
    <property type="project" value="TreeGrafter"/>
</dbReference>
<keyword evidence="17" id="KW-0206">Cytoskeleton</keyword>
<keyword evidence="16 23" id="KW-0009">Actin-binding</keyword>
<feature type="compositionally biased region" description="Basic residues" evidence="25">
    <location>
        <begin position="1164"/>
        <end position="1176"/>
    </location>
</feature>
<dbReference type="Gene3D" id="1.20.120.720">
    <property type="entry name" value="Myosin VI head, motor domain, U50 subdomain"/>
    <property type="match status" value="1"/>
</dbReference>
<keyword evidence="19" id="KW-0844">Vision</keyword>
<comment type="catalytic activity">
    <reaction evidence="21">
        <text>L-seryl-[protein] + ATP = O-phospho-L-seryl-[protein] + ADP + H(+)</text>
        <dbReference type="Rhea" id="RHEA:17989"/>
        <dbReference type="Rhea" id="RHEA-COMP:9863"/>
        <dbReference type="Rhea" id="RHEA-COMP:11604"/>
        <dbReference type="ChEBI" id="CHEBI:15378"/>
        <dbReference type="ChEBI" id="CHEBI:29999"/>
        <dbReference type="ChEBI" id="CHEBI:30616"/>
        <dbReference type="ChEBI" id="CHEBI:83421"/>
        <dbReference type="ChEBI" id="CHEBI:456216"/>
        <dbReference type="EC" id="2.7.11.1"/>
    </reaction>
</comment>
<dbReference type="CDD" id="cd23767">
    <property type="entry name" value="IQCD"/>
    <property type="match status" value="3"/>
</dbReference>
<dbReference type="Proteomes" id="UP000221080">
    <property type="component" value="Chromosome 1"/>
</dbReference>
<evidence type="ECO:0000256" key="19">
    <source>
        <dbReference type="ARBA" id="ARBA00023305"/>
    </source>
</evidence>
<evidence type="ECO:0000256" key="6">
    <source>
        <dbReference type="ARBA" id="ARBA00022527"/>
    </source>
</evidence>
<dbReference type="RefSeq" id="XP_047014547.1">
    <property type="nucleotide sequence ID" value="XM_047158591.2"/>
</dbReference>
<dbReference type="PANTHER" id="PTHR46256:SF4">
    <property type="entry name" value="MYOSIN-IIIA"/>
    <property type="match status" value="1"/>
</dbReference>
<evidence type="ECO:0000256" key="10">
    <source>
        <dbReference type="ARBA" id="ARBA00022740"/>
    </source>
</evidence>
<feature type="compositionally biased region" description="Low complexity" evidence="25">
    <location>
        <begin position="904"/>
        <end position="916"/>
    </location>
</feature>
<keyword evidence="15 23" id="KW-0505">Motor protein</keyword>
<proteinExistence type="inferred from homology"/>
<feature type="compositionally biased region" description="Basic and acidic residues" evidence="25">
    <location>
        <begin position="1191"/>
        <end position="1205"/>
    </location>
</feature>
<dbReference type="PANTHER" id="PTHR46256">
    <property type="entry name" value="AGAP011099-PA"/>
    <property type="match status" value="1"/>
</dbReference>
<dbReference type="GO" id="GO:0048731">
    <property type="term" value="P:system development"/>
    <property type="evidence" value="ECO:0007669"/>
    <property type="project" value="UniProtKB-ARBA"/>
</dbReference>
<comment type="similarity">
    <text evidence="3">In the C-terminal section; belongs to the TRAFAC class myosin-kinesin ATPase superfamily. Myosin family.</text>
</comment>
<feature type="compositionally biased region" description="Basic and acidic residues" evidence="25">
    <location>
        <begin position="1262"/>
        <end position="1278"/>
    </location>
</feature>
<keyword evidence="28" id="KW-1185">Reference proteome</keyword>
<dbReference type="GO" id="GO:0004674">
    <property type="term" value="F:protein serine/threonine kinase activity"/>
    <property type="evidence" value="ECO:0007669"/>
    <property type="project" value="UniProtKB-KW"/>
</dbReference>
<evidence type="ECO:0000256" key="18">
    <source>
        <dbReference type="ARBA" id="ARBA00023273"/>
    </source>
</evidence>
<evidence type="ECO:0000256" key="2">
    <source>
        <dbReference type="ARBA" id="ARBA00004645"/>
    </source>
</evidence>
<gene>
    <name evidence="29" type="primary">myo3a</name>
</gene>
<keyword evidence="6" id="KW-0723">Serine/threonine-protein kinase</keyword>
<evidence type="ECO:0000259" key="26">
    <source>
        <dbReference type="PROSITE" id="PS50011"/>
    </source>
</evidence>
<comment type="subcellular location">
    <subcellularLocation>
        <location evidence="2">Cell projection</location>
        <location evidence="2">Stereocilium</location>
    </subcellularLocation>
    <subcellularLocation>
        <location evidence="1">Cytoplasm</location>
        <location evidence="1">Cytoskeleton</location>
    </subcellularLocation>
</comment>
<feature type="compositionally biased region" description="Polar residues" evidence="25">
    <location>
        <begin position="1454"/>
        <end position="1492"/>
    </location>
</feature>
<protein>
    <recommendedName>
        <fullName evidence="4">non-specific serine/threonine protein kinase</fullName>
        <ecNumber evidence="4">2.7.11.1</ecNumber>
    </recommendedName>
</protein>
<dbReference type="GeneID" id="108272896"/>
<dbReference type="InterPro" id="IPR036961">
    <property type="entry name" value="Kinesin_motor_dom_sf"/>
</dbReference>
<dbReference type="Pfam" id="PF00069">
    <property type="entry name" value="Pkinase"/>
    <property type="match status" value="1"/>
</dbReference>
<evidence type="ECO:0000256" key="17">
    <source>
        <dbReference type="ARBA" id="ARBA00023212"/>
    </source>
</evidence>
<dbReference type="InterPro" id="IPR052409">
    <property type="entry name" value="Myosin-III_kinase_activity"/>
</dbReference>
<dbReference type="SUPFAM" id="SSF52540">
    <property type="entry name" value="P-loop containing nucleoside triphosphate hydrolases"/>
    <property type="match status" value="2"/>
</dbReference>
<keyword evidence="8" id="KW-0808">Transferase</keyword>
<dbReference type="InterPro" id="IPR001609">
    <property type="entry name" value="Myosin_head_motor_dom-like"/>
</dbReference>
<dbReference type="GO" id="GO:0030832">
    <property type="term" value="P:regulation of actin filament length"/>
    <property type="evidence" value="ECO:0007669"/>
    <property type="project" value="TreeGrafter"/>
</dbReference>
<dbReference type="Gene3D" id="3.40.850.10">
    <property type="entry name" value="Kinesin motor domain"/>
    <property type="match status" value="1"/>
</dbReference>
<dbReference type="InterPro" id="IPR000048">
    <property type="entry name" value="IQ_motif_EF-hand-BS"/>
</dbReference>
<dbReference type="GO" id="GO:0005524">
    <property type="term" value="F:ATP binding"/>
    <property type="evidence" value="ECO:0007669"/>
    <property type="project" value="UniProtKB-UniRule"/>
</dbReference>
<dbReference type="InterPro" id="IPR017441">
    <property type="entry name" value="Protein_kinase_ATP_BS"/>
</dbReference>
<dbReference type="GO" id="GO:0032426">
    <property type="term" value="C:stereocilium tip"/>
    <property type="evidence" value="ECO:0007669"/>
    <property type="project" value="TreeGrafter"/>
</dbReference>
<dbReference type="Gene3D" id="1.20.58.530">
    <property type="match status" value="1"/>
</dbReference>
<dbReference type="InterPro" id="IPR000719">
    <property type="entry name" value="Prot_kinase_dom"/>
</dbReference>
<evidence type="ECO:0000313" key="28">
    <source>
        <dbReference type="Proteomes" id="UP000221080"/>
    </source>
</evidence>
<evidence type="ECO:0000256" key="3">
    <source>
        <dbReference type="ARBA" id="ARBA00006998"/>
    </source>
</evidence>
<keyword evidence="9" id="KW-0677">Repeat</keyword>
<dbReference type="FunFam" id="1.20.58.530:FF:000010">
    <property type="entry name" value="Myosin IIIA"/>
    <property type="match status" value="1"/>
</dbReference>
<evidence type="ECO:0000256" key="9">
    <source>
        <dbReference type="ARBA" id="ARBA00022737"/>
    </source>
</evidence>
<evidence type="ECO:0000256" key="21">
    <source>
        <dbReference type="ARBA" id="ARBA00048679"/>
    </source>
</evidence>
<dbReference type="EC" id="2.7.11.1" evidence="4"/>
<keyword evidence="18" id="KW-0966">Cell projection</keyword>
<dbReference type="GO" id="GO:0032433">
    <property type="term" value="C:filopodium tip"/>
    <property type="evidence" value="ECO:0007669"/>
    <property type="project" value="TreeGrafter"/>
</dbReference>
<organism evidence="28 29">
    <name type="scientific">Ictalurus punctatus</name>
    <name type="common">Channel catfish</name>
    <name type="synonym">Silurus punctatus</name>
    <dbReference type="NCBI Taxonomy" id="7998"/>
    <lineage>
        <taxon>Eukaryota</taxon>
        <taxon>Metazoa</taxon>
        <taxon>Chordata</taxon>
        <taxon>Craniata</taxon>
        <taxon>Vertebrata</taxon>
        <taxon>Euteleostomi</taxon>
        <taxon>Actinopterygii</taxon>
        <taxon>Neopterygii</taxon>
        <taxon>Teleostei</taxon>
        <taxon>Ostariophysi</taxon>
        <taxon>Siluriformes</taxon>
        <taxon>Ictaluridae</taxon>
        <taxon>Ictalurus</taxon>
    </lineage>
</organism>
<dbReference type="GO" id="GO:0007605">
    <property type="term" value="P:sensory perception of sound"/>
    <property type="evidence" value="ECO:0007669"/>
    <property type="project" value="UniProtKB-KW"/>
</dbReference>
<evidence type="ECO:0000256" key="13">
    <source>
        <dbReference type="ARBA" id="ARBA00022840"/>
    </source>
</evidence>
<keyword evidence="10" id="KW-1009">Hearing</keyword>
<feature type="region of interest" description="Disordered" evidence="25">
    <location>
        <begin position="1378"/>
        <end position="1526"/>
    </location>
</feature>
<dbReference type="PROSITE" id="PS00107">
    <property type="entry name" value="PROTEIN_KINASE_ATP"/>
    <property type="match status" value="1"/>
</dbReference>
<dbReference type="FunFam" id="1.10.510.10:FF:000247">
    <property type="entry name" value="Myosin IIIA"/>
    <property type="match status" value="1"/>
</dbReference>